<dbReference type="Proteomes" id="UP000199614">
    <property type="component" value="Unassembled WGS sequence"/>
</dbReference>
<proteinExistence type="predicted"/>
<feature type="domain" description="SnoaL-like" evidence="1">
    <location>
        <begin position="7"/>
        <end position="114"/>
    </location>
</feature>
<gene>
    <name evidence="2" type="ORF">SAMN05216207_102169</name>
</gene>
<name>A0A1I5BVK7_PSUAM</name>
<evidence type="ECO:0000259" key="1">
    <source>
        <dbReference type="Pfam" id="PF12680"/>
    </source>
</evidence>
<dbReference type="STRING" id="260086.SAMN05216207_102169"/>
<accession>A0A1I5BVK7</accession>
<dbReference type="Gene3D" id="3.10.450.50">
    <property type="match status" value="1"/>
</dbReference>
<reference evidence="2 3" key="1">
    <citation type="submission" date="2016-10" db="EMBL/GenBank/DDBJ databases">
        <authorList>
            <person name="de Groot N.N."/>
        </authorList>
    </citation>
    <scope>NUCLEOTIDE SEQUENCE [LARGE SCALE GENOMIC DNA]</scope>
    <source>
        <strain evidence="2 3">CGMCC 4.1877</strain>
    </source>
</reference>
<dbReference type="AlphaFoldDB" id="A0A1I5BVK7"/>
<dbReference type="Pfam" id="PF12680">
    <property type="entry name" value="SnoaL_2"/>
    <property type="match status" value="1"/>
</dbReference>
<evidence type="ECO:0000313" key="2">
    <source>
        <dbReference type="EMBL" id="SFN78674.1"/>
    </source>
</evidence>
<dbReference type="SUPFAM" id="SSF54427">
    <property type="entry name" value="NTF2-like"/>
    <property type="match status" value="1"/>
</dbReference>
<dbReference type="EMBL" id="FOUY01000021">
    <property type="protein sequence ID" value="SFN78674.1"/>
    <property type="molecule type" value="Genomic_DNA"/>
</dbReference>
<dbReference type="OrthoDB" id="4550754at2"/>
<keyword evidence="3" id="KW-1185">Reference proteome</keyword>
<sequence length="136" mass="14730">MSGEQVVRTYIDIMNRLDLDAFAELVTDDVEVALPYAPEPVPRHTAGKEAVVALYGGFPSLVAPLGFHDLEITPLPGDGEFLATYRSDSTMLATGLPYRNDYISLFTVRGGALAAFTEYFDPLVFRQAQGATVTGP</sequence>
<dbReference type="InterPro" id="IPR032710">
    <property type="entry name" value="NTF2-like_dom_sf"/>
</dbReference>
<organism evidence="2 3">
    <name type="scientific">Pseudonocardia ammonioxydans</name>
    <dbReference type="NCBI Taxonomy" id="260086"/>
    <lineage>
        <taxon>Bacteria</taxon>
        <taxon>Bacillati</taxon>
        <taxon>Actinomycetota</taxon>
        <taxon>Actinomycetes</taxon>
        <taxon>Pseudonocardiales</taxon>
        <taxon>Pseudonocardiaceae</taxon>
        <taxon>Pseudonocardia</taxon>
    </lineage>
</organism>
<keyword evidence="2" id="KW-0413">Isomerase</keyword>
<dbReference type="InterPro" id="IPR037401">
    <property type="entry name" value="SnoaL-like"/>
</dbReference>
<dbReference type="GO" id="GO:0016853">
    <property type="term" value="F:isomerase activity"/>
    <property type="evidence" value="ECO:0007669"/>
    <property type="project" value="UniProtKB-KW"/>
</dbReference>
<evidence type="ECO:0000313" key="3">
    <source>
        <dbReference type="Proteomes" id="UP000199614"/>
    </source>
</evidence>
<protein>
    <submittedName>
        <fullName evidence="2">Ketosteroid isomerase-related protein</fullName>
    </submittedName>
</protein>
<dbReference type="RefSeq" id="WP_093346771.1">
    <property type="nucleotide sequence ID" value="NZ_FOUY01000021.1"/>
</dbReference>